<sequence>MMSEPTIETPPRMTEAKVIRVRTRGFYNLVEIGAVFLVANVIFATGILDSTFYYLFPSARADLTHLPSFIRSIFAVSFVIVYTIIYGVSPIQRMFMRITGSDSVDKSSMFNIVDIINEIKLLKKAQEERAAADEDESLDFYLKGLINSSEGLAKNIYSRGSLYLLVGVCFAIVGLGFFYSQSHVIDAKDDAVTKVMYLLPNFGVLIFLELIAFFFLKQYRVTMDEFRYYEAIKRSREESYAIIKLVMASQKDIDMIDLLDKINFSSRVGKLESGQTTEIIEARKLDKNELETLVKLTEAVAGKIGQGNK</sequence>
<name>A0A792PBY0_ECOLX</name>
<dbReference type="EMBL" id="AASATZ010000055">
    <property type="protein sequence ID" value="EFA4420781.1"/>
    <property type="molecule type" value="Genomic_DNA"/>
</dbReference>
<reference evidence="1 2" key="1">
    <citation type="submission" date="2019-03" db="EMBL/GenBank/DDBJ databases">
        <authorList>
            <consortium name="GenomeTrakr network: Whole genome sequencing for foodborne pathogen traceback"/>
        </authorList>
    </citation>
    <scope>NUCLEOTIDE SEQUENCE [LARGE SCALE GENOMIC DNA]</scope>
    <source>
        <strain evidence="1 2">PSU-1190</strain>
    </source>
</reference>
<accession>A0A792PBY0</accession>
<dbReference type="Proteomes" id="UP000591371">
    <property type="component" value="Unassembled WGS sequence"/>
</dbReference>
<organism evidence="1 2">
    <name type="scientific">Escherichia coli</name>
    <dbReference type="NCBI Taxonomy" id="562"/>
    <lineage>
        <taxon>Bacteria</taxon>
        <taxon>Pseudomonadati</taxon>
        <taxon>Pseudomonadota</taxon>
        <taxon>Gammaproteobacteria</taxon>
        <taxon>Enterobacterales</taxon>
        <taxon>Enterobacteriaceae</taxon>
        <taxon>Escherichia</taxon>
    </lineage>
</organism>
<comment type="caution">
    <text evidence="1">The sequence shown here is derived from an EMBL/GenBank/DDBJ whole genome shotgun (WGS) entry which is preliminary data.</text>
</comment>
<evidence type="ECO:0000313" key="2">
    <source>
        <dbReference type="Proteomes" id="UP000591371"/>
    </source>
</evidence>
<evidence type="ECO:0000313" key="1">
    <source>
        <dbReference type="EMBL" id="EFA4420781.1"/>
    </source>
</evidence>
<protein>
    <submittedName>
        <fullName evidence="1">Uncharacterized protein</fullName>
    </submittedName>
</protein>
<dbReference type="AlphaFoldDB" id="A0A792PBY0"/>
<proteinExistence type="predicted"/>
<gene>
    <name evidence="1" type="ORF">D3G36_23550</name>
</gene>
<dbReference type="RefSeq" id="WP_001408077.1">
    <property type="nucleotide sequence ID" value="NZ_CP022664.1"/>
</dbReference>